<dbReference type="Pfam" id="PF02550">
    <property type="entry name" value="AcetylCoA_hydro"/>
    <property type="match status" value="1"/>
</dbReference>
<dbReference type="Gene3D" id="3.30.750.70">
    <property type="entry name" value="4-hydroxybutyrate coenzyme like domains"/>
    <property type="match status" value="1"/>
</dbReference>
<dbReference type="Gene3D" id="3.40.1080.20">
    <property type="entry name" value="Acetyl-CoA hydrolase/transferase C-terminal domain"/>
    <property type="match status" value="1"/>
</dbReference>
<keyword evidence="6" id="KW-0808">Transferase</keyword>
<dbReference type="NCBIfam" id="TIGR03458">
    <property type="entry name" value="YgfH_subfam"/>
    <property type="match status" value="1"/>
</dbReference>
<dbReference type="Proteomes" id="UP000187464">
    <property type="component" value="Chromosome I"/>
</dbReference>
<dbReference type="AlphaFoldDB" id="A0A1R3T7H5"/>
<feature type="binding site" evidence="3">
    <location>
        <position position="373"/>
    </location>
    <ligand>
        <name>CoA</name>
        <dbReference type="ChEBI" id="CHEBI:57287"/>
    </ligand>
</feature>
<feature type="binding site" evidence="3">
    <location>
        <position position="377"/>
    </location>
    <ligand>
        <name>CoA</name>
        <dbReference type="ChEBI" id="CHEBI:57287"/>
    </ligand>
</feature>
<feature type="binding site" evidence="3">
    <location>
        <position position="353"/>
    </location>
    <ligand>
        <name>CoA</name>
        <dbReference type="ChEBI" id="CHEBI:57287"/>
    </ligand>
</feature>
<dbReference type="InterPro" id="IPR038460">
    <property type="entry name" value="AcetylCoA_hyd_C_sf"/>
</dbReference>
<dbReference type="PANTHER" id="PTHR43609">
    <property type="entry name" value="ACETYL-COA HYDROLASE"/>
    <property type="match status" value="1"/>
</dbReference>
<sequence length="498" mass="54745">MALQFISAKEAAALVKNDDNVGFSGFTHAGCPKVVPVEIAKRAEAEHAKGNPFKIGVFTGASTGDSIDGALTRAKAIKFRTPYQTNKDTREALNRNEFDFFDLHLSQLAQEIRYGFFGKINVAIVEACEVTEKGEVVPTTAVGITPTICRLADIVIVELNKKVPAKLRGIHDIYELQDPPKRREIPIYEIQNRIGLDYVKVDPKKIFVVETEKDGEGGGFAPVDEVTARIGENVANFFVSEINAKRIPAHFLPIQSGVGNIANAVLAAMGSNPDIPRFEVYTEVIQDAVIDMMQKGNISFASGCSLTVSNEVLHQFYNDLDFFKNKLVLRPSEISNNPGLARRLGIIALNTAIEVDIFGNVNSTHVNGTKMMNGIGGSGDFTRNSYLSVFLTPSTAKKGAISCIVPKVTHEDHNEHSVKIVVSEYGVADLRGKGPRKRAEEIIEKCAHPDYRPLLHEYLNRGVNGHLPQDIYACFAFHHTLRETGSMLNTDFSKYQIG</sequence>
<evidence type="ECO:0000313" key="7">
    <source>
        <dbReference type="Proteomes" id="UP000187464"/>
    </source>
</evidence>
<dbReference type="InterPro" id="IPR037171">
    <property type="entry name" value="NagB/RpiA_transferase-like"/>
</dbReference>
<comment type="similarity">
    <text evidence="1">Belongs to the acetyl-CoA hydrolase/transferase family.</text>
</comment>
<name>A0A1R3T7H5_9BACT</name>
<dbReference type="SUPFAM" id="SSF100950">
    <property type="entry name" value="NagB/RpiA/CoA transferase-like"/>
    <property type="match status" value="2"/>
</dbReference>
<dbReference type="GO" id="GO:0003986">
    <property type="term" value="F:acetyl-CoA hydrolase activity"/>
    <property type="evidence" value="ECO:0007669"/>
    <property type="project" value="TreeGrafter"/>
</dbReference>
<dbReference type="InterPro" id="IPR046433">
    <property type="entry name" value="ActCoA_hydro"/>
</dbReference>
<evidence type="ECO:0000259" key="4">
    <source>
        <dbReference type="Pfam" id="PF02550"/>
    </source>
</evidence>
<evidence type="ECO:0000313" key="6">
    <source>
        <dbReference type="EMBL" id="SCD21238.1"/>
    </source>
</evidence>
<dbReference type="Pfam" id="PF13336">
    <property type="entry name" value="AcetylCoA_hyd_C"/>
    <property type="match status" value="1"/>
</dbReference>
<evidence type="ECO:0000256" key="1">
    <source>
        <dbReference type="ARBA" id="ARBA00009632"/>
    </source>
</evidence>
<dbReference type="Gene3D" id="3.40.1080.10">
    <property type="entry name" value="Glutaconate Coenzyme A-transferase"/>
    <property type="match status" value="1"/>
</dbReference>
<feature type="active site" description="5-glutamyl coenzyme A thioester intermediate" evidence="2">
    <location>
        <position position="283"/>
    </location>
</feature>
<dbReference type="PANTHER" id="PTHR43609:SF1">
    <property type="entry name" value="ACETYL-COA HYDROLASE"/>
    <property type="match status" value="1"/>
</dbReference>
<proteinExistence type="inferred from homology"/>
<evidence type="ECO:0000259" key="5">
    <source>
        <dbReference type="Pfam" id="PF13336"/>
    </source>
</evidence>
<dbReference type="InterPro" id="IPR017821">
    <property type="entry name" value="Succinate_CoA_transferase"/>
</dbReference>
<dbReference type="RefSeq" id="WP_076931088.1">
    <property type="nucleotide sequence ID" value="NZ_LT605205.1"/>
</dbReference>
<gene>
    <name evidence="6" type="primary">scpC</name>
    <name evidence="6" type="ORF">PSM36_2435</name>
</gene>
<evidence type="ECO:0000256" key="2">
    <source>
        <dbReference type="PIRSR" id="PIRSR617821-1"/>
    </source>
</evidence>
<protein>
    <submittedName>
        <fullName evidence="6">Propionyl-CoA:succinate CoA transferase</fullName>
        <ecNumber evidence="6">2.8.3.-</ecNumber>
    </submittedName>
</protein>
<dbReference type="EC" id="2.8.3.-" evidence="6"/>
<evidence type="ECO:0000256" key="3">
    <source>
        <dbReference type="PIRSR" id="PIRSR617821-2"/>
    </source>
</evidence>
<dbReference type="FunFam" id="3.40.1080.20:FF:000001">
    <property type="entry name" value="Acetyl-CoA hydrolase Ach1"/>
    <property type="match status" value="1"/>
</dbReference>
<feature type="domain" description="Acetyl-CoA hydrolase/transferase N-terminal" evidence="4">
    <location>
        <begin position="6"/>
        <end position="209"/>
    </location>
</feature>
<keyword evidence="7" id="KW-1185">Reference proteome</keyword>
<dbReference type="InterPro" id="IPR003702">
    <property type="entry name" value="ActCoA_hydro_N"/>
</dbReference>
<reference evidence="6 7" key="1">
    <citation type="submission" date="2016-08" db="EMBL/GenBank/DDBJ databases">
        <authorList>
            <person name="Seilhamer J.J."/>
        </authorList>
    </citation>
    <scope>NUCLEOTIDE SEQUENCE [LARGE SCALE GENOMIC DNA]</scope>
    <source>
        <strain evidence="6">M3/6</strain>
    </source>
</reference>
<accession>A0A1R3T7H5</accession>
<feature type="domain" description="Acetyl-CoA hydrolase/transferase C-terminal" evidence="5">
    <location>
        <begin position="315"/>
        <end position="458"/>
    </location>
</feature>
<dbReference type="KEGG" id="psac:PSM36_2435"/>
<dbReference type="InterPro" id="IPR026888">
    <property type="entry name" value="AcetylCoA_hyd_C"/>
</dbReference>
<dbReference type="GO" id="GO:0008775">
    <property type="term" value="F:acetate CoA-transferase activity"/>
    <property type="evidence" value="ECO:0007669"/>
    <property type="project" value="InterPro"/>
</dbReference>
<dbReference type="EMBL" id="LT605205">
    <property type="protein sequence ID" value="SCD21238.1"/>
    <property type="molecule type" value="Genomic_DNA"/>
</dbReference>
<feature type="binding site" evidence="3">
    <location>
        <position position="397"/>
    </location>
    <ligand>
        <name>CoA</name>
        <dbReference type="ChEBI" id="CHEBI:57287"/>
    </ligand>
</feature>
<dbReference type="STRING" id="1642647.PSM36_2435"/>
<organism evidence="6 7">
    <name type="scientific">Proteiniphilum saccharofermentans</name>
    <dbReference type="NCBI Taxonomy" id="1642647"/>
    <lineage>
        <taxon>Bacteria</taxon>
        <taxon>Pseudomonadati</taxon>
        <taxon>Bacteroidota</taxon>
        <taxon>Bacteroidia</taxon>
        <taxon>Bacteroidales</taxon>
        <taxon>Dysgonomonadaceae</taxon>
        <taxon>Proteiniphilum</taxon>
    </lineage>
</organism>
<dbReference type="GO" id="GO:0006083">
    <property type="term" value="P:acetate metabolic process"/>
    <property type="evidence" value="ECO:0007669"/>
    <property type="project" value="InterPro"/>
</dbReference>
<dbReference type="GO" id="GO:0006084">
    <property type="term" value="P:acetyl-CoA metabolic process"/>
    <property type="evidence" value="ECO:0007669"/>
    <property type="project" value="InterPro"/>
</dbReference>